<proteinExistence type="predicted"/>
<organism evidence="1">
    <name type="scientific">marine sediment metagenome</name>
    <dbReference type="NCBI Taxonomy" id="412755"/>
    <lineage>
        <taxon>unclassified sequences</taxon>
        <taxon>metagenomes</taxon>
        <taxon>ecological metagenomes</taxon>
    </lineage>
</organism>
<evidence type="ECO:0000313" key="1">
    <source>
        <dbReference type="EMBL" id="GAG08433.1"/>
    </source>
</evidence>
<gene>
    <name evidence="1" type="ORF">S01H1_38859</name>
</gene>
<comment type="caution">
    <text evidence="1">The sequence shown here is derived from an EMBL/GenBank/DDBJ whole genome shotgun (WGS) entry which is preliminary data.</text>
</comment>
<dbReference type="AlphaFoldDB" id="X0V7G9"/>
<reference evidence="1" key="1">
    <citation type="journal article" date="2014" name="Front. Microbiol.">
        <title>High frequency of phylogenetically diverse reductive dehalogenase-homologous genes in deep subseafloor sedimentary metagenomes.</title>
        <authorList>
            <person name="Kawai M."/>
            <person name="Futagami T."/>
            <person name="Toyoda A."/>
            <person name="Takaki Y."/>
            <person name="Nishi S."/>
            <person name="Hori S."/>
            <person name="Arai W."/>
            <person name="Tsubouchi T."/>
            <person name="Morono Y."/>
            <person name="Uchiyama I."/>
            <person name="Ito T."/>
            <person name="Fujiyama A."/>
            <person name="Inagaki F."/>
            <person name="Takami H."/>
        </authorList>
    </citation>
    <scope>NUCLEOTIDE SEQUENCE</scope>
    <source>
        <strain evidence="1">Expedition CK06-06</strain>
    </source>
</reference>
<feature type="non-terminal residue" evidence="1">
    <location>
        <position position="1"/>
    </location>
</feature>
<name>X0V7G9_9ZZZZ</name>
<sequence>HAGRFNIFISKIRDDSAHGSNRSPFYLFIVAAKQGKKRIDYPSSRQSAQFIKYSVKIV</sequence>
<protein>
    <submittedName>
        <fullName evidence="1">Uncharacterized protein</fullName>
    </submittedName>
</protein>
<accession>X0V7G9</accession>
<dbReference type="EMBL" id="BARS01024485">
    <property type="protein sequence ID" value="GAG08433.1"/>
    <property type="molecule type" value="Genomic_DNA"/>
</dbReference>